<sequence length="81" mass="9620">MWPRILVLWQMTIYPFKKYNYAFTNQKAKARHLSAGFFYVNDINLLPASRWAMFFQILCKQRAQMLRGALSLRYAVGAVWV</sequence>
<protein>
    <submittedName>
        <fullName evidence="1">Uncharacterized protein</fullName>
    </submittedName>
</protein>
<organism evidence="1 2">
    <name type="scientific">Mucilaginibacter yixingensis</name>
    <dbReference type="NCBI Taxonomy" id="1295612"/>
    <lineage>
        <taxon>Bacteria</taxon>
        <taxon>Pseudomonadati</taxon>
        <taxon>Bacteroidota</taxon>
        <taxon>Sphingobacteriia</taxon>
        <taxon>Sphingobacteriales</taxon>
        <taxon>Sphingobacteriaceae</taxon>
        <taxon>Mucilaginibacter</taxon>
    </lineage>
</organism>
<name>A0A2T5JDQ6_9SPHI</name>
<evidence type="ECO:0000313" key="1">
    <source>
        <dbReference type="EMBL" id="PTQ99900.1"/>
    </source>
</evidence>
<gene>
    <name evidence="1" type="ORF">C8P68_102730</name>
</gene>
<reference evidence="1 2" key="1">
    <citation type="submission" date="2018-04" db="EMBL/GenBank/DDBJ databases">
        <title>Genomic Encyclopedia of Archaeal and Bacterial Type Strains, Phase II (KMG-II): from individual species to whole genera.</title>
        <authorList>
            <person name="Goeker M."/>
        </authorList>
    </citation>
    <scope>NUCLEOTIDE SEQUENCE [LARGE SCALE GENOMIC DNA]</scope>
    <source>
        <strain evidence="1 2">DSM 26809</strain>
    </source>
</reference>
<evidence type="ECO:0000313" key="2">
    <source>
        <dbReference type="Proteomes" id="UP000244168"/>
    </source>
</evidence>
<proteinExistence type="predicted"/>
<dbReference type="AlphaFoldDB" id="A0A2T5JDQ6"/>
<keyword evidence="2" id="KW-1185">Reference proteome</keyword>
<dbReference type="EMBL" id="QAOQ01000002">
    <property type="protein sequence ID" value="PTQ99900.1"/>
    <property type="molecule type" value="Genomic_DNA"/>
</dbReference>
<dbReference type="Proteomes" id="UP000244168">
    <property type="component" value="Unassembled WGS sequence"/>
</dbReference>
<comment type="caution">
    <text evidence="1">The sequence shown here is derived from an EMBL/GenBank/DDBJ whole genome shotgun (WGS) entry which is preliminary data.</text>
</comment>
<accession>A0A2T5JDQ6</accession>